<keyword evidence="5 8" id="KW-0812">Transmembrane</keyword>
<reference evidence="10" key="1">
    <citation type="journal article" date="2015" name="Nature">
        <title>Complex archaea that bridge the gap between prokaryotes and eukaryotes.</title>
        <authorList>
            <person name="Spang A."/>
            <person name="Saw J.H."/>
            <person name="Jorgensen S.L."/>
            <person name="Zaremba-Niedzwiedzka K."/>
            <person name="Martijn J."/>
            <person name="Lind A.E."/>
            <person name="van Eijk R."/>
            <person name="Schleper C."/>
            <person name="Guy L."/>
            <person name="Ettema T.J."/>
        </authorList>
    </citation>
    <scope>NUCLEOTIDE SEQUENCE</scope>
</reference>
<gene>
    <name evidence="10" type="ORF">LCGC14_2923040</name>
</gene>
<evidence type="ECO:0000256" key="4">
    <source>
        <dbReference type="ARBA" id="ARBA00022519"/>
    </source>
</evidence>
<keyword evidence="7 8" id="KW-0472">Membrane</keyword>
<comment type="caution">
    <text evidence="10">The sequence shown here is derived from an EMBL/GenBank/DDBJ whole genome shotgun (WGS) entry which is preliminary data.</text>
</comment>
<evidence type="ECO:0000256" key="8">
    <source>
        <dbReference type="SAM" id="Phobius"/>
    </source>
</evidence>
<evidence type="ECO:0000259" key="9">
    <source>
        <dbReference type="Pfam" id="PF04290"/>
    </source>
</evidence>
<evidence type="ECO:0000256" key="5">
    <source>
        <dbReference type="ARBA" id="ARBA00022692"/>
    </source>
</evidence>
<dbReference type="PANTHER" id="PTHR35011:SF4">
    <property type="entry name" value="SLL1102 PROTEIN"/>
    <property type="match status" value="1"/>
</dbReference>
<dbReference type="EMBL" id="LAZR01058147">
    <property type="protein sequence ID" value="KKK70532.1"/>
    <property type="molecule type" value="Genomic_DNA"/>
</dbReference>
<dbReference type="GO" id="GO:0005886">
    <property type="term" value="C:plasma membrane"/>
    <property type="evidence" value="ECO:0007669"/>
    <property type="project" value="UniProtKB-SubCell"/>
</dbReference>
<dbReference type="InterPro" id="IPR055348">
    <property type="entry name" value="DctQ"/>
</dbReference>
<evidence type="ECO:0000256" key="1">
    <source>
        <dbReference type="ARBA" id="ARBA00004429"/>
    </source>
</evidence>
<keyword evidence="3" id="KW-1003">Cell membrane</keyword>
<comment type="subcellular location">
    <subcellularLocation>
        <location evidence="1">Cell inner membrane</location>
        <topology evidence="1">Multi-pass membrane protein</topology>
    </subcellularLocation>
</comment>
<sequence>MSTETNEAPQFCRALDGFINRTGQLISWLAAVLIVVIIVQVILRYVFGRGLVVLEEVQWHLYAIGIMFGFSYAIVHDSHIRLDLLHDRFPRRRKEKVEIFGVLFLLMPMIIVILLHSWPFLYDSLRLNERSDAPMGLCCRWFIKGFLPIGFIMLGLAAISRLVRAIAYLILKKE</sequence>
<feature type="domain" description="Tripartite ATP-independent periplasmic transporters DctQ component" evidence="9">
    <location>
        <begin position="33"/>
        <end position="166"/>
    </location>
</feature>
<evidence type="ECO:0000256" key="7">
    <source>
        <dbReference type="ARBA" id="ARBA00023136"/>
    </source>
</evidence>
<accession>A0A0F8XNC5</accession>
<evidence type="ECO:0000256" key="3">
    <source>
        <dbReference type="ARBA" id="ARBA00022475"/>
    </source>
</evidence>
<keyword evidence="2" id="KW-0813">Transport</keyword>
<keyword evidence="6 8" id="KW-1133">Transmembrane helix</keyword>
<dbReference type="InterPro" id="IPR007387">
    <property type="entry name" value="TRAP_DctQ"/>
</dbReference>
<dbReference type="PANTHER" id="PTHR35011">
    <property type="entry name" value="2,3-DIKETO-L-GULONATE TRAP TRANSPORTER SMALL PERMEASE PROTEIN YIAM"/>
    <property type="match status" value="1"/>
</dbReference>
<feature type="transmembrane region" description="Helical" evidence="8">
    <location>
        <begin position="59"/>
        <end position="76"/>
    </location>
</feature>
<feature type="transmembrane region" description="Helical" evidence="8">
    <location>
        <begin position="141"/>
        <end position="163"/>
    </location>
</feature>
<evidence type="ECO:0000256" key="6">
    <source>
        <dbReference type="ARBA" id="ARBA00022989"/>
    </source>
</evidence>
<organism evidence="10">
    <name type="scientific">marine sediment metagenome</name>
    <dbReference type="NCBI Taxonomy" id="412755"/>
    <lineage>
        <taxon>unclassified sequences</taxon>
        <taxon>metagenomes</taxon>
        <taxon>ecological metagenomes</taxon>
    </lineage>
</organism>
<proteinExistence type="predicted"/>
<evidence type="ECO:0000256" key="2">
    <source>
        <dbReference type="ARBA" id="ARBA00022448"/>
    </source>
</evidence>
<evidence type="ECO:0000313" key="10">
    <source>
        <dbReference type="EMBL" id="KKK70532.1"/>
    </source>
</evidence>
<feature type="transmembrane region" description="Helical" evidence="8">
    <location>
        <begin position="25"/>
        <end position="47"/>
    </location>
</feature>
<keyword evidence="4" id="KW-0997">Cell inner membrane</keyword>
<dbReference type="Pfam" id="PF04290">
    <property type="entry name" value="DctQ"/>
    <property type="match status" value="1"/>
</dbReference>
<protein>
    <recommendedName>
        <fullName evidence="9">Tripartite ATP-independent periplasmic transporters DctQ component domain-containing protein</fullName>
    </recommendedName>
</protein>
<dbReference type="AlphaFoldDB" id="A0A0F8XNC5"/>
<name>A0A0F8XNC5_9ZZZZ</name>
<feature type="transmembrane region" description="Helical" evidence="8">
    <location>
        <begin position="97"/>
        <end position="121"/>
    </location>
</feature>